<dbReference type="Proteomes" id="UP000276133">
    <property type="component" value="Unassembled WGS sequence"/>
</dbReference>
<proteinExistence type="predicted"/>
<keyword evidence="2" id="KW-0677">Repeat</keyword>
<dbReference type="SUPFAM" id="SSF50978">
    <property type="entry name" value="WD40 repeat-like"/>
    <property type="match status" value="1"/>
</dbReference>
<evidence type="ECO:0000256" key="1">
    <source>
        <dbReference type="ARBA" id="ARBA00022574"/>
    </source>
</evidence>
<organism evidence="5 6">
    <name type="scientific">Brachionus plicatilis</name>
    <name type="common">Marine rotifer</name>
    <name type="synonym">Brachionus muelleri</name>
    <dbReference type="NCBI Taxonomy" id="10195"/>
    <lineage>
        <taxon>Eukaryota</taxon>
        <taxon>Metazoa</taxon>
        <taxon>Spiralia</taxon>
        <taxon>Gnathifera</taxon>
        <taxon>Rotifera</taxon>
        <taxon>Eurotatoria</taxon>
        <taxon>Monogononta</taxon>
        <taxon>Pseudotrocha</taxon>
        <taxon>Ploima</taxon>
        <taxon>Brachionidae</taxon>
        <taxon>Brachionus</taxon>
    </lineage>
</organism>
<dbReference type="PANTHER" id="PTHR22847">
    <property type="entry name" value="WD40 REPEAT PROTEIN"/>
    <property type="match status" value="1"/>
</dbReference>
<evidence type="ECO:0000256" key="2">
    <source>
        <dbReference type="ARBA" id="ARBA00022737"/>
    </source>
</evidence>
<dbReference type="PRINTS" id="PR00320">
    <property type="entry name" value="GPROTEINBRPT"/>
</dbReference>
<dbReference type="OrthoDB" id="6262491at2759"/>
<protein>
    <submittedName>
        <fullName evidence="5">Serine threonine kinase</fullName>
    </submittedName>
</protein>
<sequence>MFKLIFLSFLIGIYCQDLEQNVPMLKNWLNTCSITMCSMAINLCINQCSGVSSCKACITNIDPLCAMCANDIFNPNYMLQIYGQNYLLCDQYDIFQTKVCQIYCKGNSKSYGECKSFQSLGACFCYSRFNANLYKTIDGNSKMKAVASSSNYHEFAVGFVNGSISVFDNYGRYKRSFIIESSRAIWDIVYLSNGDIGVSGFFGTRLYTNSGSQKMSFTTSTGYAITILKNGELAYGVGQSICINNLSQSSARLVLNGHTSSIGSLLALPNGDLVSGSWDSTIKIWNIIDGSLKKTLVGHTGWVNSLILLENGDIASGSDDKSIRIWNINIGVPIRIIQTDHSRFISSIVLLPNGQIASIASLDGTIKIWDKDYGTLIKTLNANSIKDYSKIALNSNNYLVSLSDDMSIKLWN</sequence>
<dbReference type="GO" id="GO:1990234">
    <property type="term" value="C:transferase complex"/>
    <property type="evidence" value="ECO:0007669"/>
    <property type="project" value="UniProtKB-ARBA"/>
</dbReference>
<keyword evidence="6" id="KW-1185">Reference proteome</keyword>
<dbReference type="EMBL" id="REGN01003900">
    <property type="protein sequence ID" value="RNA20204.1"/>
    <property type="molecule type" value="Genomic_DNA"/>
</dbReference>
<dbReference type="InterPro" id="IPR036322">
    <property type="entry name" value="WD40_repeat_dom_sf"/>
</dbReference>
<dbReference type="InterPro" id="IPR020472">
    <property type="entry name" value="WD40_PAC1"/>
</dbReference>
<keyword evidence="5" id="KW-0808">Transferase</keyword>
<dbReference type="PROSITE" id="PS50294">
    <property type="entry name" value="WD_REPEATS_REGION"/>
    <property type="match status" value="3"/>
</dbReference>
<evidence type="ECO:0000313" key="5">
    <source>
        <dbReference type="EMBL" id="RNA20204.1"/>
    </source>
</evidence>
<dbReference type="STRING" id="10195.A0A3M7R9W7"/>
<name>A0A3M7R9W7_BRAPC</name>
<dbReference type="PANTHER" id="PTHR22847:SF637">
    <property type="entry name" value="WD REPEAT DOMAIN 5B"/>
    <property type="match status" value="1"/>
</dbReference>
<feature type="chain" id="PRO_5018081634" evidence="4">
    <location>
        <begin position="16"/>
        <end position="412"/>
    </location>
</feature>
<feature type="signal peptide" evidence="4">
    <location>
        <begin position="1"/>
        <end position="15"/>
    </location>
</feature>
<evidence type="ECO:0000256" key="4">
    <source>
        <dbReference type="SAM" id="SignalP"/>
    </source>
</evidence>
<evidence type="ECO:0000313" key="6">
    <source>
        <dbReference type="Proteomes" id="UP000276133"/>
    </source>
</evidence>
<keyword evidence="1 3" id="KW-0853">WD repeat</keyword>
<comment type="caution">
    <text evidence="5">The sequence shown here is derived from an EMBL/GenBank/DDBJ whole genome shotgun (WGS) entry which is preliminary data.</text>
</comment>
<accession>A0A3M7R9W7</accession>
<gene>
    <name evidence="5" type="ORF">BpHYR1_043202</name>
</gene>
<feature type="repeat" description="WD" evidence="3">
    <location>
        <begin position="338"/>
        <end position="379"/>
    </location>
</feature>
<feature type="repeat" description="WD" evidence="3">
    <location>
        <begin position="395"/>
        <end position="412"/>
    </location>
</feature>
<dbReference type="PROSITE" id="PS50082">
    <property type="entry name" value="WD_REPEATS_2"/>
    <property type="match status" value="4"/>
</dbReference>
<dbReference type="InterPro" id="IPR019775">
    <property type="entry name" value="WD40_repeat_CS"/>
</dbReference>
<feature type="repeat" description="WD" evidence="3">
    <location>
        <begin position="255"/>
        <end position="295"/>
    </location>
</feature>
<feature type="repeat" description="WD" evidence="3">
    <location>
        <begin position="296"/>
        <end position="336"/>
    </location>
</feature>
<evidence type="ECO:0000256" key="3">
    <source>
        <dbReference type="PROSITE-ProRule" id="PRU00221"/>
    </source>
</evidence>
<dbReference type="Pfam" id="PF00400">
    <property type="entry name" value="WD40"/>
    <property type="match status" value="3"/>
</dbReference>
<dbReference type="PROSITE" id="PS00678">
    <property type="entry name" value="WD_REPEATS_1"/>
    <property type="match status" value="2"/>
</dbReference>
<dbReference type="AlphaFoldDB" id="A0A3M7R9W7"/>
<dbReference type="GO" id="GO:0016301">
    <property type="term" value="F:kinase activity"/>
    <property type="evidence" value="ECO:0007669"/>
    <property type="project" value="UniProtKB-KW"/>
</dbReference>
<dbReference type="InterPro" id="IPR015943">
    <property type="entry name" value="WD40/YVTN_repeat-like_dom_sf"/>
</dbReference>
<keyword evidence="4" id="KW-0732">Signal</keyword>
<dbReference type="SMART" id="SM00320">
    <property type="entry name" value="WD40"/>
    <property type="match status" value="5"/>
</dbReference>
<dbReference type="InterPro" id="IPR001680">
    <property type="entry name" value="WD40_rpt"/>
</dbReference>
<reference evidence="5 6" key="1">
    <citation type="journal article" date="2018" name="Sci. Rep.">
        <title>Genomic signatures of local adaptation to the degree of environmental predictability in rotifers.</title>
        <authorList>
            <person name="Franch-Gras L."/>
            <person name="Hahn C."/>
            <person name="Garcia-Roger E.M."/>
            <person name="Carmona M.J."/>
            <person name="Serra M."/>
            <person name="Gomez A."/>
        </authorList>
    </citation>
    <scope>NUCLEOTIDE SEQUENCE [LARGE SCALE GENOMIC DNA]</scope>
    <source>
        <strain evidence="5">HYR1</strain>
    </source>
</reference>
<keyword evidence="5" id="KW-0418">Kinase</keyword>
<dbReference type="Gene3D" id="2.130.10.10">
    <property type="entry name" value="YVTN repeat-like/Quinoprotein amine dehydrogenase"/>
    <property type="match status" value="2"/>
</dbReference>
<dbReference type="CDD" id="cd00200">
    <property type="entry name" value="WD40"/>
    <property type="match status" value="1"/>
</dbReference>